<organism evidence="1 2">
    <name type="scientific">Pseudomonas quercus</name>
    <dbReference type="NCBI Taxonomy" id="2722792"/>
    <lineage>
        <taxon>Bacteria</taxon>
        <taxon>Pseudomonadati</taxon>
        <taxon>Pseudomonadota</taxon>
        <taxon>Gammaproteobacteria</taxon>
        <taxon>Pseudomonadales</taxon>
        <taxon>Pseudomonadaceae</taxon>
        <taxon>Pseudomonas</taxon>
    </lineage>
</organism>
<reference evidence="1 2" key="1">
    <citation type="submission" date="2020-03" db="EMBL/GenBank/DDBJ databases">
        <authorList>
            <person name="Wang L."/>
            <person name="He N."/>
            <person name="Li Y."/>
            <person name="Fang Y."/>
            <person name="Zhang F."/>
        </authorList>
    </citation>
    <scope>NUCLEOTIDE SEQUENCE [LARGE SCALE GENOMIC DNA]</scope>
    <source>
        <strain evidence="2">hsmgli-8</strain>
    </source>
</reference>
<dbReference type="NCBIfam" id="NF040692">
    <property type="entry name" value="recomb_assoc"/>
    <property type="match status" value="1"/>
</dbReference>
<dbReference type="Proteomes" id="UP000746535">
    <property type="component" value="Unassembled WGS sequence"/>
</dbReference>
<evidence type="ECO:0000313" key="2">
    <source>
        <dbReference type="Proteomes" id="UP000746535"/>
    </source>
</evidence>
<gene>
    <name evidence="1" type="ORF">HBH25_12115</name>
</gene>
<dbReference type="EMBL" id="JAAVJI010000006">
    <property type="protein sequence ID" value="NJP01590.1"/>
    <property type="molecule type" value="Genomic_DNA"/>
</dbReference>
<keyword evidence="2" id="KW-1185">Reference proteome</keyword>
<dbReference type="RefSeq" id="WP_168084167.1">
    <property type="nucleotide sequence ID" value="NZ_JAAVJI010000006.1"/>
</dbReference>
<proteinExistence type="predicted"/>
<accession>A0ABX0YDV2</accession>
<sequence>MSPEELLSELKAESSPKTCATLDAIFVTCMEEKKRENSDFSYARIARLGKIYGAPSAQSIRNTPGGDKYRALINVFASNAPEKTPRVKGAYAWIEELRPEHRFLVKRMLGQLKEANNLIKEALPSDTIFQVDLRNTPHHLHKLNDVERRALEYLLSKSFMSEHKLTLGPRSDMLGANGEQLFKPGTLSALQKALDRL</sequence>
<name>A0ABX0YDV2_9PSED</name>
<dbReference type="InterPro" id="IPR048061">
    <property type="entry name" value="GmtX-like"/>
</dbReference>
<evidence type="ECO:0000313" key="1">
    <source>
        <dbReference type="EMBL" id="NJP01590.1"/>
    </source>
</evidence>
<protein>
    <submittedName>
        <fullName evidence="1">Uncharacterized protein</fullName>
    </submittedName>
</protein>
<comment type="caution">
    <text evidence="1">The sequence shown here is derived from an EMBL/GenBank/DDBJ whole genome shotgun (WGS) entry which is preliminary data.</text>
</comment>